<evidence type="ECO:0000313" key="2">
    <source>
        <dbReference type="EMBL" id="QCD92933.1"/>
    </source>
</evidence>
<protein>
    <submittedName>
        <fullName evidence="2">Uncharacterized protein</fullName>
    </submittedName>
</protein>
<proteinExistence type="predicted"/>
<feature type="region of interest" description="Disordered" evidence="1">
    <location>
        <begin position="1"/>
        <end position="25"/>
    </location>
</feature>
<accession>A0A4D6LWS8</accession>
<reference evidence="2 3" key="1">
    <citation type="submission" date="2019-04" db="EMBL/GenBank/DDBJ databases">
        <title>An improved genome assembly and genetic linkage map for asparagus bean, Vigna unguiculata ssp. sesquipedialis.</title>
        <authorList>
            <person name="Xia Q."/>
            <person name="Zhang R."/>
            <person name="Dong Y."/>
        </authorList>
    </citation>
    <scope>NUCLEOTIDE SEQUENCE [LARGE SCALE GENOMIC DNA]</scope>
    <source>
        <tissue evidence="2">Leaf</tissue>
    </source>
</reference>
<dbReference type="EMBL" id="CP039349">
    <property type="protein sequence ID" value="QCD92933.1"/>
    <property type="molecule type" value="Genomic_DNA"/>
</dbReference>
<gene>
    <name evidence="2" type="ORF">DEO72_LG5g1002</name>
</gene>
<dbReference type="Proteomes" id="UP000501690">
    <property type="component" value="Linkage Group LG5"/>
</dbReference>
<name>A0A4D6LWS8_VIGUN</name>
<organism evidence="2 3">
    <name type="scientific">Vigna unguiculata</name>
    <name type="common">Cowpea</name>
    <dbReference type="NCBI Taxonomy" id="3917"/>
    <lineage>
        <taxon>Eukaryota</taxon>
        <taxon>Viridiplantae</taxon>
        <taxon>Streptophyta</taxon>
        <taxon>Embryophyta</taxon>
        <taxon>Tracheophyta</taxon>
        <taxon>Spermatophyta</taxon>
        <taxon>Magnoliopsida</taxon>
        <taxon>eudicotyledons</taxon>
        <taxon>Gunneridae</taxon>
        <taxon>Pentapetalae</taxon>
        <taxon>rosids</taxon>
        <taxon>fabids</taxon>
        <taxon>Fabales</taxon>
        <taxon>Fabaceae</taxon>
        <taxon>Papilionoideae</taxon>
        <taxon>50 kb inversion clade</taxon>
        <taxon>NPAAA clade</taxon>
        <taxon>indigoferoid/millettioid clade</taxon>
        <taxon>Phaseoleae</taxon>
        <taxon>Vigna</taxon>
    </lineage>
</organism>
<evidence type="ECO:0000313" key="3">
    <source>
        <dbReference type="Proteomes" id="UP000501690"/>
    </source>
</evidence>
<dbReference type="AlphaFoldDB" id="A0A4D6LWS8"/>
<sequence length="83" mass="9424">MRGQAAATARSGGSSSSNSKRGRRTLNDMAVRWKEGNARASDGMRKRIFERRMTARRCGCAEEWLRWSCGRVEWTTVVVWNAT</sequence>
<keyword evidence="3" id="KW-1185">Reference proteome</keyword>
<feature type="compositionally biased region" description="Low complexity" evidence="1">
    <location>
        <begin position="1"/>
        <end position="19"/>
    </location>
</feature>
<evidence type="ECO:0000256" key="1">
    <source>
        <dbReference type="SAM" id="MobiDB-lite"/>
    </source>
</evidence>